<evidence type="ECO:0000313" key="2">
    <source>
        <dbReference type="EMBL" id="JAE14922.1"/>
    </source>
</evidence>
<dbReference type="Pfam" id="PF00646">
    <property type="entry name" value="F-box"/>
    <property type="match status" value="1"/>
</dbReference>
<organism evidence="2">
    <name type="scientific">Arundo donax</name>
    <name type="common">Giant reed</name>
    <name type="synonym">Donax arundinaceus</name>
    <dbReference type="NCBI Taxonomy" id="35708"/>
    <lineage>
        <taxon>Eukaryota</taxon>
        <taxon>Viridiplantae</taxon>
        <taxon>Streptophyta</taxon>
        <taxon>Embryophyta</taxon>
        <taxon>Tracheophyta</taxon>
        <taxon>Spermatophyta</taxon>
        <taxon>Magnoliopsida</taxon>
        <taxon>Liliopsida</taxon>
        <taxon>Poales</taxon>
        <taxon>Poaceae</taxon>
        <taxon>PACMAD clade</taxon>
        <taxon>Arundinoideae</taxon>
        <taxon>Arundineae</taxon>
        <taxon>Arundo</taxon>
    </lineage>
</organism>
<feature type="domain" description="F-box" evidence="1">
    <location>
        <begin position="63"/>
        <end position="105"/>
    </location>
</feature>
<dbReference type="InterPro" id="IPR036047">
    <property type="entry name" value="F-box-like_dom_sf"/>
</dbReference>
<dbReference type="InterPro" id="IPR055312">
    <property type="entry name" value="FBL15-like"/>
</dbReference>
<dbReference type="PANTHER" id="PTHR34709:SF61">
    <property type="entry name" value="OS07G0229100 PROTEIN"/>
    <property type="match status" value="1"/>
</dbReference>
<accession>A0A0A9FRL3</accession>
<protein>
    <recommendedName>
        <fullName evidence="1">F-box domain-containing protein</fullName>
    </recommendedName>
</protein>
<dbReference type="EMBL" id="GBRH01182974">
    <property type="protein sequence ID" value="JAE14922.1"/>
    <property type="molecule type" value="Transcribed_RNA"/>
</dbReference>
<proteinExistence type="predicted"/>
<dbReference type="AlphaFoldDB" id="A0A0A9FRL3"/>
<dbReference type="PANTHER" id="PTHR34709">
    <property type="entry name" value="OS10G0396666 PROTEIN"/>
    <property type="match status" value="1"/>
</dbReference>
<name>A0A0A9FRL3_ARUDO</name>
<sequence length="162" mass="17172">MGGSNLALLNPRCAAAFGRKSGPRFAYPAETAAAGPQPLRPRTTPTAAAAAAARGGDDLLSALPDDVLLHVLARLPFARAAARTSVLSRRWRRLWAHLPGLLFPHPADPIGRARATLAAHVAPALRLLVVSARFPLVLLRWEANQATSYRHLCPCAGDALVV</sequence>
<dbReference type="InterPro" id="IPR053781">
    <property type="entry name" value="F-box_AtFBL13-like"/>
</dbReference>
<dbReference type="InterPro" id="IPR001810">
    <property type="entry name" value="F-box_dom"/>
</dbReference>
<dbReference type="Gene3D" id="1.20.1280.50">
    <property type="match status" value="1"/>
</dbReference>
<dbReference type="SUPFAM" id="SSF81383">
    <property type="entry name" value="F-box domain"/>
    <property type="match status" value="1"/>
</dbReference>
<dbReference type="CDD" id="cd22160">
    <property type="entry name" value="F-box_AtFBL13-like"/>
    <property type="match status" value="1"/>
</dbReference>
<dbReference type="SMART" id="SM00256">
    <property type="entry name" value="FBOX"/>
    <property type="match status" value="1"/>
</dbReference>
<reference evidence="2" key="1">
    <citation type="submission" date="2014-09" db="EMBL/GenBank/DDBJ databases">
        <authorList>
            <person name="Magalhaes I.L.F."/>
            <person name="Oliveira U."/>
            <person name="Santos F.R."/>
            <person name="Vidigal T.H.D.A."/>
            <person name="Brescovit A.D."/>
            <person name="Santos A.J."/>
        </authorList>
    </citation>
    <scope>NUCLEOTIDE SEQUENCE</scope>
    <source>
        <tissue evidence="2">Shoot tissue taken approximately 20 cm above the soil surface</tissue>
    </source>
</reference>
<evidence type="ECO:0000259" key="1">
    <source>
        <dbReference type="SMART" id="SM00256"/>
    </source>
</evidence>
<reference evidence="2" key="2">
    <citation type="journal article" date="2015" name="Data Brief">
        <title>Shoot transcriptome of the giant reed, Arundo donax.</title>
        <authorList>
            <person name="Barrero R.A."/>
            <person name="Guerrero F.D."/>
            <person name="Moolhuijzen P."/>
            <person name="Goolsby J.A."/>
            <person name="Tidwell J."/>
            <person name="Bellgard S.E."/>
            <person name="Bellgard M.I."/>
        </authorList>
    </citation>
    <scope>NUCLEOTIDE SEQUENCE</scope>
    <source>
        <tissue evidence="2">Shoot tissue taken approximately 20 cm above the soil surface</tissue>
    </source>
</reference>